<organism evidence="2 3">
    <name type="scientific">Nonomuraea muscovyensis</name>
    <dbReference type="NCBI Taxonomy" id="1124761"/>
    <lineage>
        <taxon>Bacteria</taxon>
        <taxon>Bacillati</taxon>
        <taxon>Actinomycetota</taxon>
        <taxon>Actinomycetes</taxon>
        <taxon>Streptosporangiales</taxon>
        <taxon>Streptosporangiaceae</taxon>
        <taxon>Nonomuraea</taxon>
    </lineage>
</organism>
<keyword evidence="3" id="KW-1185">Reference proteome</keyword>
<name>A0A7X0C4E7_9ACTN</name>
<dbReference type="Proteomes" id="UP000583800">
    <property type="component" value="Unassembled WGS sequence"/>
</dbReference>
<dbReference type="Gene3D" id="3.40.50.150">
    <property type="entry name" value="Vaccinia Virus protein VP39"/>
    <property type="match status" value="1"/>
</dbReference>
<dbReference type="GO" id="GO:0032259">
    <property type="term" value="P:methylation"/>
    <property type="evidence" value="ECO:0007669"/>
    <property type="project" value="UniProtKB-KW"/>
</dbReference>
<dbReference type="EMBL" id="JACHJB010000002">
    <property type="protein sequence ID" value="MBB6347461.1"/>
    <property type="molecule type" value="Genomic_DNA"/>
</dbReference>
<sequence>MAASAQLFERWAATYDQSLIATLADPVHAAVLTAAHHHLPRPRHLLDLGCGTGRLLHKAADRFPTARLIGMDAAHAMLTVARRTTPSEGSPAMVRARAEQLPFPDASLDLITATLTCRHWRGVRAGLAEITRVLTADGLFVYADVHPPAPRRRWWRRSERGGRHLLGQTTGLQVIEDRPIAGCGPLLPCRLLVTCRS</sequence>
<evidence type="ECO:0000313" key="3">
    <source>
        <dbReference type="Proteomes" id="UP000583800"/>
    </source>
</evidence>
<dbReference type="RefSeq" id="WP_185085401.1">
    <property type="nucleotide sequence ID" value="NZ_JACHJB010000002.1"/>
</dbReference>
<dbReference type="Pfam" id="PF08241">
    <property type="entry name" value="Methyltransf_11"/>
    <property type="match status" value="1"/>
</dbReference>
<gene>
    <name evidence="2" type="ORF">FHU36_004006</name>
</gene>
<dbReference type="CDD" id="cd02440">
    <property type="entry name" value="AdoMet_MTases"/>
    <property type="match status" value="1"/>
</dbReference>
<evidence type="ECO:0000259" key="1">
    <source>
        <dbReference type="Pfam" id="PF08241"/>
    </source>
</evidence>
<dbReference type="PANTHER" id="PTHR43591">
    <property type="entry name" value="METHYLTRANSFERASE"/>
    <property type="match status" value="1"/>
</dbReference>
<dbReference type="SUPFAM" id="SSF53335">
    <property type="entry name" value="S-adenosyl-L-methionine-dependent methyltransferases"/>
    <property type="match status" value="1"/>
</dbReference>
<reference evidence="2 3" key="1">
    <citation type="submission" date="2020-08" db="EMBL/GenBank/DDBJ databases">
        <title>Sequencing the genomes of 1000 actinobacteria strains.</title>
        <authorList>
            <person name="Klenk H.-P."/>
        </authorList>
    </citation>
    <scope>NUCLEOTIDE SEQUENCE [LARGE SCALE GENOMIC DNA]</scope>
    <source>
        <strain evidence="2 3">DSM 45913</strain>
    </source>
</reference>
<feature type="domain" description="Methyltransferase type 11" evidence="1">
    <location>
        <begin position="46"/>
        <end position="141"/>
    </location>
</feature>
<comment type="caution">
    <text evidence="2">The sequence shown here is derived from an EMBL/GenBank/DDBJ whole genome shotgun (WGS) entry which is preliminary data.</text>
</comment>
<keyword evidence="2" id="KW-0830">Ubiquinone</keyword>
<keyword evidence="2" id="KW-0808">Transferase</keyword>
<dbReference type="PANTHER" id="PTHR43591:SF24">
    <property type="entry name" value="2-METHOXY-6-POLYPRENYL-1,4-BENZOQUINOL METHYLASE, MITOCHONDRIAL"/>
    <property type="match status" value="1"/>
</dbReference>
<accession>A0A7X0C4E7</accession>
<protein>
    <submittedName>
        <fullName evidence="2">Ubiquinone/menaquinone biosynthesis C-methylase UbiE</fullName>
    </submittedName>
</protein>
<dbReference type="InterPro" id="IPR013216">
    <property type="entry name" value="Methyltransf_11"/>
</dbReference>
<dbReference type="InterPro" id="IPR029063">
    <property type="entry name" value="SAM-dependent_MTases_sf"/>
</dbReference>
<keyword evidence="2" id="KW-0489">Methyltransferase</keyword>
<dbReference type="GO" id="GO:0008757">
    <property type="term" value="F:S-adenosylmethionine-dependent methyltransferase activity"/>
    <property type="evidence" value="ECO:0007669"/>
    <property type="project" value="InterPro"/>
</dbReference>
<proteinExistence type="predicted"/>
<dbReference type="AlphaFoldDB" id="A0A7X0C4E7"/>
<evidence type="ECO:0000313" key="2">
    <source>
        <dbReference type="EMBL" id="MBB6347461.1"/>
    </source>
</evidence>